<dbReference type="PANTHER" id="PTHR10543">
    <property type="entry name" value="BETA-CAROTENE DIOXYGENASE"/>
    <property type="match status" value="1"/>
</dbReference>
<dbReference type="OrthoDB" id="6636843at2"/>
<evidence type="ECO:0000256" key="5">
    <source>
        <dbReference type="PIRSR" id="PIRSR604294-1"/>
    </source>
</evidence>
<dbReference type="Pfam" id="PF03055">
    <property type="entry name" value="RPE65"/>
    <property type="match status" value="1"/>
</dbReference>
<evidence type="ECO:0000313" key="8">
    <source>
        <dbReference type="Proteomes" id="UP000320876"/>
    </source>
</evidence>
<feature type="binding site" evidence="5">
    <location>
        <position position="288"/>
    </location>
    <ligand>
        <name>Fe cation</name>
        <dbReference type="ChEBI" id="CHEBI:24875"/>
        <note>catalytic</note>
    </ligand>
</feature>
<evidence type="ECO:0000256" key="4">
    <source>
        <dbReference type="ARBA" id="ARBA00023004"/>
    </source>
</evidence>
<accession>A0A542DRZ5</accession>
<keyword evidence="8" id="KW-1185">Reference proteome</keyword>
<feature type="binding site" evidence="5">
    <location>
        <position position="226"/>
    </location>
    <ligand>
        <name>Fe cation</name>
        <dbReference type="ChEBI" id="CHEBI:24875"/>
        <note>catalytic</note>
    </ligand>
</feature>
<comment type="caution">
    <text evidence="7">The sequence shown here is derived from an EMBL/GenBank/DDBJ whole genome shotgun (WGS) entry which is preliminary data.</text>
</comment>
<feature type="binding site" evidence="5">
    <location>
        <position position="466"/>
    </location>
    <ligand>
        <name>Fe cation</name>
        <dbReference type="ChEBI" id="CHEBI:24875"/>
        <note>catalytic</note>
    </ligand>
</feature>
<organism evidence="7 8">
    <name type="scientific">Amycolatopsis cihanbeyliensis</name>
    <dbReference type="NCBI Taxonomy" id="1128664"/>
    <lineage>
        <taxon>Bacteria</taxon>
        <taxon>Bacillati</taxon>
        <taxon>Actinomycetota</taxon>
        <taxon>Actinomycetes</taxon>
        <taxon>Pseudonocardiales</taxon>
        <taxon>Pseudonocardiaceae</taxon>
        <taxon>Amycolatopsis</taxon>
    </lineage>
</organism>
<proteinExistence type="inferred from homology"/>
<protein>
    <recommendedName>
        <fullName evidence="6">Dioxygenase</fullName>
        <ecNumber evidence="6">1.13.11.-</ecNumber>
    </recommendedName>
</protein>
<keyword evidence="2 5" id="KW-0479">Metal-binding</keyword>
<comment type="similarity">
    <text evidence="1 6">Belongs to the carotenoid oxygenase family.</text>
</comment>
<name>A0A542DRZ5_AMYCI</name>
<dbReference type="EMBL" id="VFML01000001">
    <property type="protein sequence ID" value="TQJ05756.1"/>
    <property type="molecule type" value="Genomic_DNA"/>
</dbReference>
<sequence length="478" mass="52879">MLKLGAVGGLAALNALPSTALSAPARTLNRDSARSLPTYLTGVFAPVPDETSSLNLVVEGAIPPELAGRYFRNGPNPYPGVDLGNWWRGDGMVHGVRLRHGRAEWYRNRWVRTLHAPPTLPDGTRDLRVGPANTSVKHHAGKIMALVETAYPYQLTPDLDTVGVLDFGGRLRSAMTAHPRVHPGTGEMHFFGYAQQPPYATYHRLSPAGELVRSVPIDLPEAIMMHDFAITDNHVIWLDLPVVWDDAARERGFPNWSDRHEPRIGVMPQNGGSADIRWFTVNPRWAWHVGNAHEDRAGRIVVDAISGDAADWVATQKIFEGVPGGRAHGHLYRWTLDPATGRVGERHLDDMATEFPSINDDRVGLGHRYVYSPTTPLMPTRHNRIVKHDTRTGRRTAHYLGADRVAGEAVFVPARCGRHEDDGWLMAIVHDLTRSSACLVILDATAPARRPVATVHLPRRVPYGFHGEWIPDSEVGVE</sequence>
<dbReference type="AlphaFoldDB" id="A0A542DRZ5"/>
<reference evidence="7 8" key="1">
    <citation type="submission" date="2019-06" db="EMBL/GenBank/DDBJ databases">
        <title>Sequencing the genomes of 1000 actinobacteria strains.</title>
        <authorList>
            <person name="Klenk H.-P."/>
        </authorList>
    </citation>
    <scope>NUCLEOTIDE SEQUENCE [LARGE SCALE GENOMIC DNA]</scope>
    <source>
        <strain evidence="7 8">DSM 45679</strain>
    </source>
</reference>
<evidence type="ECO:0000256" key="2">
    <source>
        <dbReference type="ARBA" id="ARBA00022723"/>
    </source>
</evidence>
<keyword evidence="4 5" id="KW-0408">Iron</keyword>
<comment type="cofactor">
    <cofactor evidence="5 6">
        <name>Fe(2+)</name>
        <dbReference type="ChEBI" id="CHEBI:29033"/>
    </cofactor>
    <text evidence="5 6">Binds 1 Fe(2+) ion per subunit.</text>
</comment>
<dbReference type="EC" id="1.13.11.-" evidence="6"/>
<keyword evidence="3 6" id="KW-0560">Oxidoreductase</keyword>
<feature type="binding site" evidence="5">
    <location>
        <position position="178"/>
    </location>
    <ligand>
        <name>Fe cation</name>
        <dbReference type="ChEBI" id="CHEBI:24875"/>
        <note>catalytic</note>
    </ligand>
</feature>
<evidence type="ECO:0000256" key="6">
    <source>
        <dbReference type="RuleBase" id="RU364048"/>
    </source>
</evidence>
<gene>
    <name evidence="7" type="ORF">FB471_5594</name>
</gene>
<dbReference type="PANTHER" id="PTHR10543:SF89">
    <property type="entry name" value="CAROTENOID 9,10(9',10')-CLEAVAGE DIOXYGENASE 1"/>
    <property type="match status" value="1"/>
</dbReference>
<dbReference type="GO" id="GO:0016121">
    <property type="term" value="P:carotene catabolic process"/>
    <property type="evidence" value="ECO:0007669"/>
    <property type="project" value="TreeGrafter"/>
</dbReference>
<dbReference type="Proteomes" id="UP000320876">
    <property type="component" value="Unassembled WGS sequence"/>
</dbReference>
<evidence type="ECO:0000256" key="1">
    <source>
        <dbReference type="ARBA" id="ARBA00006787"/>
    </source>
</evidence>
<dbReference type="InterPro" id="IPR004294">
    <property type="entry name" value="Carotenoid_Oase"/>
</dbReference>
<evidence type="ECO:0000256" key="3">
    <source>
        <dbReference type="ARBA" id="ARBA00023002"/>
    </source>
</evidence>
<evidence type="ECO:0000313" key="7">
    <source>
        <dbReference type="EMBL" id="TQJ05756.1"/>
    </source>
</evidence>
<keyword evidence="6 7" id="KW-0223">Dioxygenase</keyword>
<dbReference type="GO" id="GO:0010436">
    <property type="term" value="F:carotenoid dioxygenase activity"/>
    <property type="evidence" value="ECO:0007669"/>
    <property type="project" value="TreeGrafter"/>
</dbReference>
<dbReference type="GO" id="GO:0046872">
    <property type="term" value="F:metal ion binding"/>
    <property type="evidence" value="ECO:0007669"/>
    <property type="project" value="UniProtKB-KW"/>
</dbReference>